<keyword evidence="2" id="KW-1185">Reference proteome</keyword>
<proteinExistence type="predicted"/>
<name>A0A1M7C3U0_9BACT</name>
<gene>
    <name evidence="1" type="ORF">SAMN05444266_104183</name>
</gene>
<evidence type="ECO:0000313" key="2">
    <source>
        <dbReference type="Proteomes" id="UP000184420"/>
    </source>
</evidence>
<organism evidence="1 2">
    <name type="scientific">Chitinophaga jiangningensis</name>
    <dbReference type="NCBI Taxonomy" id="1419482"/>
    <lineage>
        <taxon>Bacteria</taxon>
        <taxon>Pseudomonadati</taxon>
        <taxon>Bacteroidota</taxon>
        <taxon>Chitinophagia</taxon>
        <taxon>Chitinophagales</taxon>
        <taxon>Chitinophagaceae</taxon>
        <taxon>Chitinophaga</taxon>
    </lineage>
</organism>
<sequence>MESLYAEIVSNDIALKRLEKSIADLNSSKQDSIDSFYKFDNKMQGYRNVVQLTVTQIQDTILRNRMKLLVDTHVAKYDSLIAKHKHLLNDINKNDSTLDDLHLALKIVTTLPVIEKYQRDNLPQTTPLEGFLNQQHKTIQLADSLVNK</sequence>
<accession>A0A1M7C3U0</accession>
<dbReference type="EMBL" id="FRBL01000004">
    <property type="protein sequence ID" value="SHL61895.1"/>
    <property type="molecule type" value="Genomic_DNA"/>
</dbReference>
<evidence type="ECO:0000313" key="1">
    <source>
        <dbReference type="EMBL" id="SHL61895.1"/>
    </source>
</evidence>
<protein>
    <submittedName>
        <fullName evidence="1">Uncharacterized protein</fullName>
    </submittedName>
</protein>
<dbReference type="Proteomes" id="UP000184420">
    <property type="component" value="Unassembled WGS sequence"/>
</dbReference>
<dbReference type="AlphaFoldDB" id="A0A1M7C3U0"/>
<reference evidence="1 2" key="1">
    <citation type="submission" date="2016-11" db="EMBL/GenBank/DDBJ databases">
        <authorList>
            <person name="Jaros S."/>
            <person name="Januszkiewicz K."/>
            <person name="Wedrychowicz H."/>
        </authorList>
    </citation>
    <scope>NUCLEOTIDE SEQUENCE [LARGE SCALE GENOMIC DNA]</scope>
    <source>
        <strain evidence="1 2">DSM 27406</strain>
    </source>
</reference>